<gene>
    <name evidence="2" type="ORF">ARMOST_00474</name>
</gene>
<dbReference type="STRING" id="47428.A0A284QLA7"/>
<reference evidence="3" key="1">
    <citation type="journal article" date="2017" name="Nat. Ecol. Evol.">
        <title>Genome expansion and lineage-specific genetic innovations in the forest pathogenic fungi Armillaria.</title>
        <authorList>
            <person name="Sipos G."/>
            <person name="Prasanna A.N."/>
            <person name="Walter M.C."/>
            <person name="O'Connor E."/>
            <person name="Balint B."/>
            <person name="Krizsan K."/>
            <person name="Kiss B."/>
            <person name="Hess J."/>
            <person name="Varga T."/>
            <person name="Slot J."/>
            <person name="Riley R."/>
            <person name="Boka B."/>
            <person name="Rigling D."/>
            <person name="Barry K."/>
            <person name="Lee J."/>
            <person name="Mihaltcheva S."/>
            <person name="LaButti K."/>
            <person name="Lipzen A."/>
            <person name="Waldron R."/>
            <person name="Moloney N.M."/>
            <person name="Sperisen C."/>
            <person name="Kredics L."/>
            <person name="Vagvoelgyi C."/>
            <person name="Patrignani A."/>
            <person name="Fitzpatrick D."/>
            <person name="Nagy I."/>
            <person name="Doyle S."/>
            <person name="Anderson J.B."/>
            <person name="Grigoriev I.V."/>
            <person name="Gueldener U."/>
            <person name="Muensterkoetter M."/>
            <person name="Nagy L.G."/>
        </authorList>
    </citation>
    <scope>NUCLEOTIDE SEQUENCE [LARGE SCALE GENOMIC DNA]</scope>
    <source>
        <strain evidence="3">C18/9</strain>
    </source>
</reference>
<proteinExistence type="predicted"/>
<name>A0A284QLA7_ARMOS</name>
<dbReference type="AlphaFoldDB" id="A0A284QLA7"/>
<accession>A0A284QLA7</accession>
<sequence length="63" mass="6907">MSRRVPPSKDNVSLPPISQIFNMPPGQPQSSASPPYIAGNGYGAYTSHIPNESQARFDHLKIR</sequence>
<protein>
    <submittedName>
        <fullName evidence="2">Uncharacterized protein</fullName>
    </submittedName>
</protein>
<feature type="region of interest" description="Disordered" evidence="1">
    <location>
        <begin position="1"/>
        <end position="37"/>
    </location>
</feature>
<evidence type="ECO:0000256" key="1">
    <source>
        <dbReference type="SAM" id="MobiDB-lite"/>
    </source>
</evidence>
<dbReference type="Proteomes" id="UP000219338">
    <property type="component" value="Unassembled WGS sequence"/>
</dbReference>
<evidence type="ECO:0000313" key="3">
    <source>
        <dbReference type="Proteomes" id="UP000219338"/>
    </source>
</evidence>
<organism evidence="2 3">
    <name type="scientific">Armillaria ostoyae</name>
    <name type="common">Armillaria root rot fungus</name>
    <dbReference type="NCBI Taxonomy" id="47428"/>
    <lineage>
        <taxon>Eukaryota</taxon>
        <taxon>Fungi</taxon>
        <taxon>Dikarya</taxon>
        <taxon>Basidiomycota</taxon>
        <taxon>Agaricomycotina</taxon>
        <taxon>Agaricomycetes</taxon>
        <taxon>Agaricomycetidae</taxon>
        <taxon>Agaricales</taxon>
        <taxon>Marasmiineae</taxon>
        <taxon>Physalacriaceae</taxon>
        <taxon>Armillaria</taxon>
    </lineage>
</organism>
<keyword evidence="3" id="KW-1185">Reference proteome</keyword>
<dbReference type="EMBL" id="FUEG01000001">
    <property type="protein sequence ID" value="SJK97223.1"/>
    <property type="molecule type" value="Genomic_DNA"/>
</dbReference>
<evidence type="ECO:0000313" key="2">
    <source>
        <dbReference type="EMBL" id="SJK97223.1"/>
    </source>
</evidence>